<dbReference type="EMBL" id="MU006332">
    <property type="protein sequence ID" value="KAF2846700.1"/>
    <property type="molecule type" value="Genomic_DNA"/>
</dbReference>
<protein>
    <submittedName>
        <fullName evidence="1">Uncharacterized protein</fullName>
    </submittedName>
</protein>
<accession>A0A6A7ATS1</accession>
<gene>
    <name evidence="1" type="ORF">T440DRAFT_521492</name>
</gene>
<dbReference type="AlphaFoldDB" id="A0A6A7ATS1"/>
<proteinExistence type="predicted"/>
<name>A0A6A7ATS1_9PLEO</name>
<sequence>MVALPNLIALELYERPHIRDIEVTSSTVTINSSSSQGDAMKNTMQLTRTLASTRIEQLSLSTHLNGLNLFNVSTLSSLTLDFEGANRLSTVTRRPILNITHPRLLSKCLEKEDTKLFPFLFGGLPNIQTLELDRGLPNYAKSEFDQLKELYNAKICHFPVPACVQILVLRGASHNDKQWVCDMLQDDDDPFTGRRIELYWHENQRVLLEFAGFEHLAQMHDVQIAVYAKEVFDGFEIVARETAFDRRRFRPRCIGKDLVKVFGVPGEGAWLKVLD</sequence>
<evidence type="ECO:0000313" key="1">
    <source>
        <dbReference type="EMBL" id="KAF2846700.1"/>
    </source>
</evidence>
<organism evidence="1 2">
    <name type="scientific">Plenodomus tracheiphilus IPT5</name>
    <dbReference type="NCBI Taxonomy" id="1408161"/>
    <lineage>
        <taxon>Eukaryota</taxon>
        <taxon>Fungi</taxon>
        <taxon>Dikarya</taxon>
        <taxon>Ascomycota</taxon>
        <taxon>Pezizomycotina</taxon>
        <taxon>Dothideomycetes</taxon>
        <taxon>Pleosporomycetidae</taxon>
        <taxon>Pleosporales</taxon>
        <taxon>Pleosporineae</taxon>
        <taxon>Leptosphaeriaceae</taxon>
        <taxon>Plenodomus</taxon>
    </lineage>
</organism>
<dbReference type="Proteomes" id="UP000799423">
    <property type="component" value="Unassembled WGS sequence"/>
</dbReference>
<keyword evidence="2" id="KW-1185">Reference proteome</keyword>
<reference evidence="1" key="1">
    <citation type="submission" date="2020-01" db="EMBL/GenBank/DDBJ databases">
        <authorList>
            <consortium name="DOE Joint Genome Institute"/>
            <person name="Haridas S."/>
            <person name="Albert R."/>
            <person name="Binder M."/>
            <person name="Bloem J."/>
            <person name="Labutti K."/>
            <person name="Salamov A."/>
            <person name="Andreopoulos B."/>
            <person name="Baker S.E."/>
            <person name="Barry K."/>
            <person name="Bills G."/>
            <person name="Bluhm B.H."/>
            <person name="Cannon C."/>
            <person name="Castanera R."/>
            <person name="Culley D.E."/>
            <person name="Daum C."/>
            <person name="Ezra D."/>
            <person name="Gonzalez J.B."/>
            <person name="Henrissat B."/>
            <person name="Kuo A."/>
            <person name="Liang C."/>
            <person name="Lipzen A."/>
            <person name="Lutzoni F."/>
            <person name="Magnuson J."/>
            <person name="Mondo S."/>
            <person name="Nolan M."/>
            <person name="Ohm R."/>
            <person name="Pangilinan J."/>
            <person name="Park H.-J."/>
            <person name="Ramirez L."/>
            <person name="Alfaro M."/>
            <person name="Sun H."/>
            <person name="Tritt A."/>
            <person name="Yoshinaga Y."/>
            <person name="Zwiers L.-H."/>
            <person name="Turgeon B.G."/>
            <person name="Goodwin S.B."/>
            <person name="Spatafora J.W."/>
            <person name="Crous P.W."/>
            <person name="Grigoriev I.V."/>
        </authorList>
    </citation>
    <scope>NUCLEOTIDE SEQUENCE</scope>
    <source>
        <strain evidence="1">IPT5</strain>
    </source>
</reference>
<evidence type="ECO:0000313" key="2">
    <source>
        <dbReference type="Proteomes" id="UP000799423"/>
    </source>
</evidence>